<feature type="signal peptide" evidence="2">
    <location>
        <begin position="1"/>
        <end position="31"/>
    </location>
</feature>
<reference evidence="4 5" key="1">
    <citation type="submission" date="2017-09" db="EMBL/GenBank/DDBJ databases">
        <title>Depth-based differentiation of microbial function through sediment-hosted aquifers and enrichment of novel symbionts in the deep terrestrial subsurface.</title>
        <authorList>
            <person name="Probst A.J."/>
            <person name="Ladd B."/>
            <person name="Jarett J.K."/>
            <person name="Geller-Mcgrath D.E."/>
            <person name="Sieber C.M."/>
            <person name="Emerson J.B."/>
            <person name="Anantharaman K."/>
            <person name="Thomas B.C."/>
            <person name="Malmstrom R."/>
            <person name="Stieglmeier M."/>
            <person name="Klingl A."/>
            <person name="Woyke T."/>
            <person name="Ryan C.M."/>
            <person name="Banfield J.F."/>
        </authorList>
    </citation>
    <scope>NUCLEOTIDE SEQUENCE [LARGE SCALE GENOMIC DNA]</scope>
    <source>
        <strain evidence="4">CG10_big_fil_rev_8_21_14_0_10_50_13</strain>
    </source>
</reference>
<evidence type="ECO:0000256" key="1">
    <source>
        <dbReference type="SAM" id="Coils"/>
    </source>
</evidence>
<feature type="coiled-coil region" evidence="1">
    <location>
        <begin position="195"/>
        <end position="222"/>
    </location>
</feature>
<organism evidence="4 5">
    <name type="scientific">Candidatus Vogelbacteria bacterium CG10_big_fil_rev_8_21_14_0_10_50_13</name>
    <dbReference type="NCBI Taxonomy" id="1975044"/>
    <lineage>
        <taxon>Bacteria</taxon>
        <taxon>Candidatus Vogeliibacteriota</taxon>
    </lineage>
</organism>
<dbReference type="Proteomes" id="UP000230906">
    <property type="component" value="Unassembled WGS sequence"/>
</dbReference>
<keyword evidence="2" id="KW-0732">Signal</keyword>
<dbReference type="InterPro" id="IPR031304">
    <property type="entry name" value="SLT_2"/>
</dbReference>
<name>A0A2H0RFX2_9BACT</name>
<dbReference type="Pfam" id="PF13406">
    <property type="entry name" value="SLT_2"/>
    <property type="match status" value="1"/>
</dbReference>
<proteinExistence type="predicted"/>
<sequence length="445" mass="49410">MRLMRTLLLAVLLLALAVLPFGGTLVSPATAQTSAAVTVEQKRLEEELKKVEAEIARQTVLLQGKQKETASIQRDVDILTAEIKQAKLKIQAKELEIKRLGSGIGKKEIIILTLGERIEREKESMSELLRKTREVDETSLPEIVLANDSLSELFRDFDTFSTVQLSLHQSFEDIRSNKQKTETEKVQLTTRRNAEINARAEIEKQKRTIEAKEGEKQNLLRISKGQENSYKAVLAERERERQAIRSALFRLRGATNISFGQALDYANVVSKATGIRSAFLLAIITQESNLGENIGTCNRPGDPPEKSWREIMKPTRDYEPYLAITKELGLDPDTMPLSCPYGGGYGGAMGPAQFIPSTWISYKDKIARATGNNPPSPWNPQDAFAASGIYLTELGAGTQTYTAEHTAAAKYYAGGGWATRGQVYANSVMQIVAQYQTQIDILQKN</sequence>
<comment type="caution">
    <text evidence="4">The sequence shown here is derived from an EMBL/GenBank/DDBJ whole genome shotgun (WGS) entry which is preliminary data.</text>
</comment>
<dbReference type="Gene3D" id="6.10.250.3150">
    <property type="match status" value="1"/>
</dbReference>
<dbReference type="SUPFAM" id="SSF53955">
    <property type="entry name" value="Lysozyme-like"/>
    <property type="match status" value="1"/>
</dbReference>
<dbReference type="EMBL" id="PCYJ01000021">
    <property type="protein sequence ID" value="PIR45439.1"/>
    <property type="molecule type" value="Genomic_DNA"/>
</dbReference>
<protein>
    <recommendedName>
        <fullName evidence="3">Transglycosylase SLT domain-containing protein</fullName>
    </recommendedName>
</protein>
<dbReference type="AlphaFoldDB" id="A0A2H0RFX2"/>
<dbReference type="InterPro" id="IPR023346">
    <property type="entry name" value="Lysozyme-like_dom_sf"/>
</dbReference>
<evidence type="ECO:0000256" key="2">
    <source>
        <dbReference type="SAM" id="SignalP"/>
    </source>
</evidence>
<accession>A0A2H0RFX2</accession>
<feature type="chain" id="PRO_5013856823" description="Transglycosylase SLT domain-containing protein" evidence="2">
    <location>
        <begin position="32"/>
        <end position="445"/>
    </location>
</feature>
<evidence type="ECO:0000313" key="4">
    <source>
        <dbReference type="EMBL" id="PIR45439.1"/>
    </source>
</evidence>
<feature type="domain" description="Transglycosylase SLT" evidence="3">
    <location>
        <begin position="267"/>
        <end position="395"/>
    </location>
</feature>
<dbReference type="Gene3D" id="1.10.530.10">
    <property type="match status" value="1"/>
</dbReference>
<feature type="coiled-coil region" evidence="1">
    <location>
        <begin position="34"/>
        <end position="98"/>
    </location>
</feature>
<evidence type="ECO:0000313" key="5">
    <source>
        <dbReference type="Proteomes" id="UP000230906"/>
    </source>
</evidence>
<gene>
    <name evidence="4" type="ORF">COV09_01370</name>
</gene>
<keyword evidence="1" id="KW-0175">Coiled coil</keyword>
<evidence type="ECO:0000259" key="3">
    <source>
        <dbReference type="Pfam" id="PF13406"/>
    </source>
</evidence>